<sequence>MSGVLCAWALTQYSPHIVTLYEQGDVILRYAKTIDFLPPGIPEKCTVDFLPETRVPVDVRPFYYNEKFAPNMDRLFDELRVDTEYSELDFGMTQWEIDHTKGGRGIRDKNNGKDIGLDGGRSDAGMINGEPGGDGDNSVEGLLAERERELNEQMNEDNLVSSLLISSEQRRKILRQSLWLPRRTDFDLY</sequence>
<gene>
    <name evidence="1" type="ORF">AX774_g4378</name>
</gene>
<dbReference type="OrthoDB" id="5977668at2759"/>
<name>A0A1R1PMH0_ZANCU</name>
<evidence type="ECO:0000313" key="2">
    <source>
        <dbReference type="Proteomes" id="UP000188320"/>
    </source>
</evidence>
<keyword evidence="2" id="KW-1185">Reference proteome</keyword>
<reference evidence="2" key="1">
    <citation type="submission" date="2017-01" db="EMBL/GenBank/DDBJ databases">
        <authorList>
            <person name="Wang Y."/>
            <person name="White M."/>
            <person name="Kvist S."/>
            <person name="Moncalvo J.-M."/>
        </authorList>
    </citation>
    <scope>NUCLEOTIDE SEQUENCE [LARGE SCALE GENOMIC DNA]</scope>
    <source>
        <strain evidence="2">COL-18-3</strain>
    </source>
</reference>
<dbReference type="Proteomes" id="UP000188320">
    <property type="component" value="Unassembled WGS sequence"/>
</dbReference>
<comment type="caution">
    <text evidence="1">The sequence shown here is derived from an EMBL/GenBank/DDBJ whole genome shotgun (WGS) entry which is preliminary data.</text>
</comment>
<dbReference type="AlphaFoldDB" id="A0A1R1PMH0"/>
<dbReference type="EMBL" id="LSSK01000729">
    <property type="protein sequence ID" value="OMH82155.1"/>
    <property type="molecule type" value="Genomic_DNA"/>
</dbReference>
<protein>
    <submittedName>
        <fullName evidence="1">Uncharacterized protein</fullName>
    </submittedName>
</protein>
<accession>A0A1R1PMH0</accession>
<evidence type="ECO:0000313" key="1">
    <source>
        <dbReference type="EMBL" id="OMH82155.1"/>
    </source>
</evidence>
<proteinExistence type="predicted"/>
<organism evidence="1 2">
    <name type="scientific">Zancudomyces culisetae</name>
    <name type="common">Gut fungus</name>
    <name type="synonym">Smittium culisetae</name>
    <dbReference type="NCBI Taxonomy" id="1213189"/>
    <lineage>
        <taxon>Eukaryota</taxon>
        <taxon>Fungi</taxon>
        <taxon>Fungi incertae sedis</taxon>
        <taxon>Zoopagomycota</taxon>
        <taxon>Kickxellomycotina</taxon>
        <taxon>Harpellomycetes</taxon>
        <taxon>Harpellales</taxon>
        <taxon>Legeriomycetaceae</taxon>
        <taxon>Zancudomyces</taxon>
    </lineage>
</organism>